<proteinExistence type="inferred from homology"/>
<gene>
    <name evidence="6" type="ORF">PAL_GLEAN10011629</name>
</gene>
<accession>L5KJL8</accession>
<keyword evidence="4" id="KW-0206">Cytoskeleton</keyword>
<comment type="similarity">
    <text evidence="2">Belongs to the thymosin beta family.</text>
</comment>
<dbReference type="Proteomes" id="UP000010552">
    <property type="component" value="Unassembled WGS sequence"/>
</dbReference>
<evidence type="ECO:0000256" key="2">
    <source>
        <dbReference type="ARBA" id="ARBA00009511"/>
    </source>
</evidence>
<evidence type="ECO:0000256" key="4">
    <source>
        <dbReference type="ARBA" id="ARBA00023212"/>
    </source>
</evidence>
<evidence type="ECO:0000256" key="1">
    <source>
        <dbReference type="ARBA" id="ARBA00004245"/>
    </source>
</evidence>
<organism evidence="6 7">
    <name type="scientific">Pteropus alecto</name>
    <name type="common">Black flying fox</name>
    <dbReference type="NCBI Taxonomy" id="9402"/>
    <lineage>
        <taxon>Eukaryota</taxon>
        <taxon>Metazoa</taxon>
        <taxon>Chordata</taxon>
        <taxon>Craniata</taxon>
        <taxon>Vertebrata</taxon>
        <taxon>Euteleostomi</taxon>
        <taxon>Mammalia</taxon>
        <taxon>Eutheria</taxon>
        <taxon>Laurasiatheria</taxon>
        <taxon>Chiroptera</taxon>
        <taxon>Yinpterochiroptera</taxon>
        <taxon>Pteropodoidea</taxon>
        <taxon>Pteropodidae</taxon>
        <taxon>Pteropodinae</taxon>
        <taxon>Pteropus</taxon>
    </lineage>
</organism>
<dbReference type="GO" id="GO:0003785">
    <property type="term" value="F:actin monomer binding"/>
    <property type="evidence" value="ECO:0007669"/>
    <property type="project" value="InterPro"/>
</dbReference>
<dbReference type="InParanoid" id="L5KJL8"/>
<evidence type="ECO:0000313" key="7">
    <source>
        <dbReference type="Proteomes" id="UP000010552"/>
    </source>
</evidence>
<keyword evidence="7" id="KW-1185">Reference proteome</keyword>
<feature type="compositionally biased region" description="Basic and acidic residues" evidence="5">
    <location>
        <begin position="22"/>
        <end position="41"/>
    </location>
</feature>
<sequence length="77" mass="8854">MSDKLKMAEIENFNKLKSKKTKMQEKKPLPSKEMIEQRSKQMNRNEELSANMHSHVSSPALLCRLSSSVVALQRAPR</sequence>
<dbReference type="InterPro" id="IPR038386">
    <property type="entry name" value="Beta-thymosin_sf"/>
</dbReference>
<comment type="subcellular location">
    <subcellularLocation>
        <location evidence="1">Cytoplasm</location>
        <location evidence="1">Cytoskeleton</location>
    </subcellularLocation>
</comment>
<evidence type="ECO:0000256" key="5">
    <source>
        <dbReference type="SAM" id="MobiDB-lite"/>
    </source>
</evidence>
<dbReference type="GO" id="GO:0005856">
    <property type="term" value="C:cytoskeleton"/>
    <property type="evidence" value="ECO:0007669"/>
    <property type="project" value="UniProtKB-SubCell"/>
</dbReference>
<keyword evidence="3" id="KW-0963">Cytoplasm</keyword>
<protein>
    <submittedName>
        <fullName evidence="6">Thymosin beta-4</fullName>
    </submittedName>
</protein>
<dbReference type="SMART" id="SM00152">
    <property type="entry name" value="THY"/>
    <property type="match status" value="1"/>
</dbReference>
<name>L5KJL8_PTEAL</name>
<dbReference type="Gene3D" id="1.20.5.520">
    <property type="entry name" value="Single helix bin"/>
    <property type="match status" value="1"/>
</dbReference>
<dbReference type="GO" id="GO:0007015">
    <property type="term" value="P:actin filament organization"/>
    <property type="evidence" value="ECO:0007669"/>
    <property type="project" value="InterPro"/>
</dbReference>
<dbReference type="InterPro" id="IPR001152">
    <property type="entry name" value="Beta-thymosin"/>
</dbReference>
<dbReference type="Pfam" id="PF01290">
    <property type="entry name" value="Thymosin"/>
    <property type="match status" value="1"/>
</dbReference>
<feature type="region of interest" description="Disordered" evidence="5">
    <location>
        <begin position="18"/>
        <end position="41"/>
    </location>
</feature>
<evidence type="ECO:0000313" key="6">
    <source>
        <dbReference type="EMBL" id="ELK10728.1"/>
    </source>
</evidence>
<dbReference type="EMBL" id="KB030715">
    <property type="protein sequence ID" value="ELK10728.1"/>
    <property type="molecule type" value="Genomic_DNA"/>
</dbReference>
<reference evidence="7" key="1">
    <citation type="journal article" date="2013" name="Science">
        <title>Comparative analysis of bat genomes provides insight into the evolution of flight and immunity.</title>
        <authorList>
            <person name="Zhang G."/>
            <person name="Cowled C."/>
            <person name="Shi Z."/>
            <person name="Huang Z."/>
            <person name="Bishop-Lilly K.A."/>
            <person name="Fang X."/>
            <person name="Wynne J.W."/>
            <person name="Xiong Z."/>
            <person name="Baker M.L."/>
            <person name="Zhao W."/>
            <person name="Tachedjian M."/>
            <person name="Zhu Y."/>
            <person name="Zhou P."/>
            <person name="Jiang X."/>
            <person name="Ng J."/>
            <person name="Yang L."/>
            <person name="Wu L."/>
            <person name="Xiao J."/>
            <person name="Feng Y."/>
            <person name="Chen Y."/>
            <person name="Sun X."/>
            <person name="Zhang Y."/>
            <person name="Marsh G.A."/>
            <person name="Crameri G."/>
            <person name="Broder C.C."/>
            <person name="Frey K.G."/>
            <person name="Wang L.F."/>
            <person name="Wang J."/>
        </authorList>
    </citation>
    <scope>NUCLEOTIDE SEQUENCE [LARGE SCALE GENOMIC DNA]</scope>
</reference>
<dbReference type="AlphaFoldDB" id="L5KJL8"/>
<evidence type="ECO:0000256" key="3">
    <source>
        <dbReference type="ARBA" id="ARBA00022490"/>
    </source>
</evidence>